<evidence type="ECO:0000256" key="1">
    <source>
        <dbReference type="SAM" id="MobiDB-lite"/>
    </source>
</evidence>
<dbReference type="Proteomes" id="UP001454036">
    <property type="component" value="Unassembled WGS sequence"/>
</dbReference>
<comment type="caution">
    <text evidence="2">The sequence shown here is derived from an EMBL/GenBank/DDBJ whole genome shotgun (WGS) entry which is preliminary data.</text>
</comment>
<organism evidence="2 3">
    <name type="scientific">Lithospermum erythrorhizon</name>
    <name type="common">Purple gromwell</name>
    <name type="synonym">Lithospermum officinale var. erythrorhizon</name>
    <dbReference type="NCBI Taxonomy" id="34254"/>
    <lineage>
        <taxon>Eukaryota</taxon>
        <taxon>Viridiplantae</taxon>
        <taxon>Streptophyta</taxon>
        <taxon>Embryophyta</taxon>
        <taxon>Tracheophyta</taxon>
        <taxon>Spermatophyta</taxon>
        <taxon>Magnoliopsida</taxon>
        <taxon>eudicotyledons</taxon>
        <taxon>Gunneridae</taxon>
        <taxon>Pentapetalae</taxon>
        <taxon>asterids</taxon>
        <taxon>lamiids</taxon>
        <taxon>Boraginales</taxon>
        <taxon>Boraginaceae</taxon>
        <taxon>Boraginoideae</taxon>
        <taxon>Lithospermeae</taxon>
        <taxon>Lithospermum</taxon>
    </lineage>
</organism>
<accession>A0AAV3PBP4</accession>
<proteinExistence type="predicted"/>
<protein>
    <submittedName>
        <fullName evidence="2">Uncharacterized protein</fullName>
    </submittedName>
</protein>
<evidence type="ECO:0000313" key="3">
    <source>
        <dbReference type="Proteomes" id="UP001454036"/>
    </source>
</evidence>
<gene>
    <name evidence="2" type="ORF">LIER_36576</name>
</gene>
<reference evidence="2 3" key="1">
    <citation type="submission" date="2024-01" db="EMBL/GenBank/DDBJ databases">
        <title>The complete chloroplast genome sequence of Lithospermum erythrorhizon: insights into the phylogenetic relationship among Boraginaceae species and the maternal lineages of purple gromwells.</title>
        <authorList>
            <person name="Okada T."/>
            <person name="Watanabe K."/>
        </authorList>
    </citation>
    <scope>NUCLEOTIDE SEQUENCE [LARGE SCALE GENOMIC DNA]</scope>
</reference>
<sequence>MVHRMLHFTMFFIDARSEISVAESRRDLERSHLQPPRPHEQRGRIKTLLKYSLALLAPEVYLAPWQYAMALLGSGKEQGSELPTLPRSEHFTGSFNR</sequence>
<dbReference type="EMBL" id="BAABME010016857">
    <property type="protein sequence ID" value="GAA0147740.1"/>
    <property type="molecule type" value="Genomic_DNA"/>
</dbReference>
<evidence type="ECO:0000313" key="2">
    <source>
        <dbReference type="EMBL" id="GAA0147740.1"/>
    </source>
</evidence>
<dbReference type="AlphaFoldDB" id="A0AAV3PBP4"/>
<feature type="region of interest" description="Disordered" evidence="1">
    <location>
        <begin position="77"/>
        <end position="97"/>
    </location>
</feature>
<keyword evidence="3" id="KW-1185">Reference proteome</keyword>
<name>A0AAV3PBP4_LITER</name>